<dbReference type="EMBL" id="AJ507061">
    <property type="protein sequence ID" value="CAE01479.1"/>
    <property type="molecule type" value="Genomic_DNA"/>
</dbReference>
<keyword evidence="5" id="KW-0813">Transport</keyword>
<evidence type="ECO:0000256" key="1">
    <source>
        <dbReference type="ARBA" id="ARBA00004225"/>
    </source>
</evidence>
<dbReference type="PANTHER" id="PTHR11435:SF1">
    <property type="entry name" value="NADH-UBIQUINONE OXIDOREDUCTASE CHAIN 6"/>
    <property type="match status" value="1"/>
</dbReference>
<dbReference type="InterPro" id="IPR050269">
    <property type="entry name" value="ComplexI_Subunit6"/>
</dbReference>
<keyword evidence="7 16" id="KW-0812">Transmembrane</keyword>
<evidence type="ECO:0000313" key="17">
    <source>
        <dbReference type="EMBL" id="CAE01479.1"/>
    </source>
</evidence>
<evidence type="ECO:0000256" key="16">
    <source>
        <dbReference type="SAM" id="Phobius"/>
    </source>
</evidence>
<gene>
    <name evidence="17" type="primary">nad6</name>
</gene>
<name>Q70XS0_SCUCO</name>
<dbReference type="EC" id="7.1.1.2" evidence="3"/>
<keyword evidence="13 16" id="KW-0472">Membrane</keyword>
<organism evidence="17">
    <name type="scientific">Scutigera coleoptrata</name>
    <name type="common">House centipede</name>
    <dbReference type="NCBI Taxonomy" id="29022"/>
    <lineage>
        <taxon>Eukaryota</taxon>
        <taxon>Metazoa</taxon>
        <taxon>Ecdysozoa</taxon>
        <taxon>Arthropoda</taxon>
        <taxon>Myriapoda</taxon>
        <taxon>Chilopoda</taxon>
        <taxon>Notostigmophora</taxon>
        <taxon>Scutigeromorpha</taxon>
        <taxon>Scutigeridae</taxon>
        <taxon>Scutigera</taxon>
    </lineage>
</organism>
<evidence type="ECO:0000256" key="14">
    <source>
        <dbReference type="ARBA" id="ARBA00031019"/>
    </source>
</evidence>
<evidence type="ECO:0000256" key="12">
    <source>
        <dbReference type="ARBA" id="ARBA00023128"/>
    </source>
</evidence>
<evidence type="ECO:0000256" key="15">
    <source>
        <dbReference type="ARBA" id="ARBA00049551"/>
    </source>
</evidence>
<evidence type="ECO:0000256" key="6">
    <source>
        <dbReference type="ARBA" id="ARBA00022660"/>
    </source>
</evidence>
<keyword evidence="9" id="KW-0249">Electron transport</keyword>
<reference evidence="17" key="1">
    <citation type="journal article" date="2004" name="J. Mol. Evol.">
        <title>Extensive gene order rearrangement in the mitochondrial genome of the centipede Scutigera coleoptrata.</title>
        <authorList>
            <person name="Negrisolo E."/>
            <person name="Minelli A."/>
            <person name="Valle G."/>
        </authorList>
    </citation>
    <scope>NUCLEOTIDE SEQUENCE</scope>
</reference>
<feature type="transmembrane region" description="Helical" evidence="16">
    <location>
        <begin position="31"/>
        <end position="50"/>
    </location>
</feature>
<comment type="subcellular location">
    <subcellularLocation>
        <location evidence="1">Mitochondrion membrane</location>
        <topology evidence="1">Multi-pass membrane protein</topology>
    </subcellularLocation>
</comment>
<dbReference type="AlphaFoldDB" id="Q70XS0"/>
<feature type="transmembrane region" description="Helical" evidence="16">
    <location>
        <begin position="135"/>
        <end position="155"/>
    </location>
</feature>
<sequence length="167" mass="19046">MPNKNTILLLISLSIALSVIFTFLSHPLSILIVIITQTLIMVILSGIFNISYWFSYILFLIFLGGMLVLFIYIASLASNEIFFKTSLINIVKLLLLPFFLSMVILYSSKNLNFYPLMPQSIDINLAINKFYLHNYPITLLVILYLLVTLFAVVKITKFNKGPLRSSK</sequence>
<evidence type="ECO:0000256" key="9">
    <source>
        <dbReference type="ARBA" id="ARBA00022982"/>
    </source>
</evidence>
<keyword evidence="10 16" id="KW-1133">Transmembrane helix</keyword>
<keyword evidence="8" id="KW-1278">Translocase</keyword>
<feature type="transmembrane region" description="Helical" evidence="16">
    <location>
        <begin position="6"/>
        <end position="24"/>
    </location>
</feature>
<evidence type="ECO:0000256" key="10">
    <source>
        <dbReference type="ARBA" id="ARBA00022989"/>
    </source>
</evidence>
<feature type="transmembrane region" description="Helical" evidence="16">
    <location>
        <begin position="56"/>
        <end position="75"/>
    </location>
</feature>
<evidence type="ECO:0000256" key="13">
    <source>
        <dbReference type="ARBA" id="ARBA00023136"/>
    </source>
</evidence>
<dbReference type="PANTHER" id="PTHR11435">
    <property type="entry name" value="NADH UBIQUINONE OXIDOREDUCTASE SUBUNIT ND6"/>
    <property type="match status" value="1"/>
</dbReference>
<protein>
    <recommendedName>
        <fullName evidence="4">NADH-ubiquinone oxidoreductase chain 6</fullName>
        <ecNumber evidence="3">7.1.1.2</ecNumber>
    </recommendedName>
    <alternativeName>
        <fullName evidence="14">NADH dehydrogenase subunit 6</fullName>
    </alternativeName>
</protein>
<comment type="catalytic activity">
    <reaction evidence="15">
        <text>a ubiquinone + NADH + 5 H(+)(in) = a ubiquinol + NAD(+) + 4 H(+)(out)</text>
        <dbReference type="Rhea" id="RHEA:29091"/>
        <dbReference type="Rhea" id="RHEA-COMP:9565"/>
        <dbReference type="Rhea" id="RHEA-COMP:9566"/>
        <dbReference type="ChEBI" id="CHEBI:15378"/>
        <dbReference type="ChEBI" id="CHEBI:16389"/>
        <dbReference type="ChEBI" id="CHEBI:17976"/>
        <dbReference type="ChEBI" id="CHEBI:57540"/>
        <dbReference type="ChEBI" id="CHEBI:57945"/>
        <dbReference type="EC" id="7.1.1.2"/>
    </reaction>
</comment>
<evidence type="ECO:0000256" key="5">
    <source>
        <dbReference type="ARBA" id="ARBA00022448"/>
    </source>
</evidence>
<reference evidence="17" key="2">
    <citation type="journal article" date="2004" name="Mol. Biol. Evol.">
        <title>The mitochondrial genome of the house centipede scutigera and the monophyly versus paraphyly of myriapods.</title>
        <authorList>
            <person name="Negrisolo E."/>
            <person name="Minelli A."/>
            <person name="Valle G."/>
        </authorList>
    </citation>
    <scope>NUCLEOTIDE SEQUENCE</scope>
</reference>
<evidence type="ECO:0000256" key="2">
    <source>
        <dbReference type="ARBA" id="ARBA00005698"/>
    </source>
</evidence>
<keyword evidence="12 17" id="KW-0496">Mitochondrion</keyword>
<keyword evidence="11" id="KW-0520">NAD</keyword>
<evidence type="ECO:0000256" key="7">
    <source>
        <dbReference type="ARBA" id="ARBA00022692"/>
    </source>
</evidence>
<geneLocation type="mitochondrion" evidence="17"/>
<evidence type="ECO:0000256" key="11">
    <source>
        <dbReference type="ARBA" id="ARBA00023027"/>
    </source>
</evidence>
<evidence type="ECO:0000256" key="8">
    <source>
        <dbReference type="ARBA" id="ARBA00022967"/>
    </source>
</evidence>
<dbReference type="GO" id="GO:0031966">
    <property type="term" value="C:mitochondrial membrane"/>
    <property type="evidence" value="ECO:0007669"/>
    <property type="project" value="UniProtKB-SubCell"/>
</dbReference>
<comment type="similarity">
    <text evidence="2">Belongs to the complex I subunit 6 family.</text>
</comment>
<feature type="transmembrane region" description="Helical" evidence="16">
    <location>
        <begin position="87"/>
        <end position="107"/>
    </location>
</feature>
<keyword evidence="6" id="KW-0679">Respiratory chain</keyword>
<evidence type="ECO:0000256" key="4">
    <source>
        <dbReference type="ARBA" id="ARBA00021095"/>
    </source>
</evidence>
<dbReference type="GO" id="GO:0008137">
    <property type="term" value="F:NADH dehydrogenase (ubiquinone) activity"/>
    <property type="evidence" value="ECO:0007669"/>
    <property type="project" value="UniProtKB-EC"/>
</dbReference>
<proteinExistence type="inferred from homology"/>
<evidence type="ECO:0000256" key="3">
    <source>
        <dbReference type="ARBA" id="ARBA00012944"/>
    </source>
</evidence>
<accession>Q70XS0</accession>